<evidence type="ECO:0000259" key="3">
    <source>
        <dbReference type="Pfam" id="PF10099"/>
    </source>
</evidence>
<name>A0ABX1GSX4_9FLAO</name>
<evidence type="ECO:0000256" key="2">
    <source>
        <dbReference type="SAM" id="Phobius"/>
    </source>
</evidence>
<evidence type="ECO:0000256" key="1">
    <source>
        <dbReference type="SAM" id="Coils"/>
    </source>
</evidence>
<gene>
    <name evidence="4" type="ORF">HCU67_12250</name>
</gene>
<proteinExistence type="predicted"/>
<organism evidence="4 5">
    <name type="scientific">Croceivirga thetidis</name>
    <dbReference type="NCBI Taxonomy" id="2721623"/>
    <lineage>
        <taxon>Bacteria</taxon>
        <taxon>Pseudomonadati</taxon>
        <taxon>Bacteroidota</taxon>
        <taxon>Flavobacteriia</taxon>
        <taxon>Flavobacteriales</taxon>
        <taxon>Flavobacteriaceae</taxon>
        <taxon>Croceivirga</taxon>
    </lineage>
</organism>
<accession>A0ABX1GSX4</accession>
<feature type="domain" description="Anti-sigma K factor RskA C-terminal" evidence="3">
    <location>
        <begin position="104"/>
        <end position="250"/>
    </location>
</feature>
<dbReference type="InterPro" id="IPR051474">
    <property type="entry name" value="Anti-sigma-K/W_factor"/>
</dbReference>
<dbReference type="Pfam" id="PF10099">
    <property type="entry name" value="RskA_C"/>
    <property type="match status" value="1"/>
</dbReference>
<keyword evidence="2" id="KW-0472">Membrane</keyword>
<feature type="coiled-coil region" evidence="1">
    <location>
        <begin position="110"/>
        <end position="151"/>
    </location>
</feature>
<feature type="transmembrane region" description="Helical" evidence="2">
    <location>
        <begin position="90"/>
        <end position="108"/>
    </location>
</feature>
<dbReference type="PANTHER" id="PTHR37461">
    <property type="entry name" value="ANTI-SIGMA-K FACTOR RSKA"/>
    <property type="match status" value="1"/>
</dbReference>
<keyword evidence="5" id="KW-1185">Reference proteome</keyword>
<dbReference type="Proteomes" id="UP000718451">
    <property type="component" value="Unassembled WGS sequence"/>
</dbReference>
<sequence>MDIKAYIASGILELYVAGLLSEQENLEVHRYAQQYPEIQSEIEAIEAAILALSKSASPNLPSNSFDIIKPRLGKVVDLPKAEKKSNWPKYLGWVAAVIFAGGLVWMYLENEKLKNEIEVVSEEKRSLEEQILDARNEVVNAEELLNQLRDQNVAVVALGGQAVSPESFAKAYWNKAEQKVYIDAQSLPEPPPGFTYQVWSLKLNPLTPTSIGLLDDFANNETGLFELPNPNESEAFGITLEPEGGSESPTLDQLYTLGIVS</sequence>
<protein>
    <submittedName>
        <fullName evidence="4">Anti-sigma factor</fullName>
    </submittedName>
</protein>
<dbReference type="InterPro" id="IPR018764">
    <property type="entry name" value="RskA_C"/>
</dbReference>
<keyword evidence="1" id="KW-0175">Coiled coil</keyword>
<comment type="caution">
    <text evidence="4">The sequence shown here is derived from an EMBL/GenBank/DDBJ whole genome shotgun (WGS) entry which is preliminary data.</text>
</comment>
<dbReference type="EMBL" id="JAAWWL010000002">
    <property type="protein sequence ID" value="NKI32719.1"/>
    <property type="molecule type" value="Genomic_DNA"/>
</dbReference>
<evidence type="ECO:0000313" key="5">
    <source>
        <dbReference type="Proteomes" id="UP000718451"/>
    </source>
</evidence>
<dbReference type="PANTHER" id="PTHR37461:SF1">
    <property type="entry name" value="ANTI-SIGMA-K FACTOR RSKA"/>
    <property type="match status" value="1"/>
</dbReference>
<dbReference type="RefSeq" id="WP_168552900.1">
    <property type="nucleotide sequence ID" value="NZ_JAAWWL010000002.1"/>
</dbReference>
<reference evidence="4 5" key="1">
    <citation type="submission" date="2020-04" db="EMBL/GenBank/DDBJ databases">
        <authorList>
            <person name="Yoon J."/>
        </authorList>
    </citation>
    <scope>NUCLEOTIDE SEQUENCE [LARGE SCALE GENOMIC DNA]</scope>
    <source>
        <strain evidence="4 5">DJ-13</strain>
    </source>
</reference>
<evidence type="ECO:0000313" key="4">
    <source>
        <dbReference type="EMBL" id="NKI32719.1"/>
    </source>
</evidence>
<keyword evidence="2" id="KW-1133">Transmembrane helix</keyword>
<keyword evidence="2" id="KW-0812">Transmembrane</keyword>